<reference evidence="2" key="1">
    <citation type="submission" date="2021-03" db="EMBL/GenBank/DDBJ databases">
        <authorList>
            <person name="Bekaert M."/>
        </authorList>
    </citation>
    <scope>NUCLEOTIDE SEQUENCE</scope>
</reference>
<dbReference type="Proteomes" id="UP000683360">
    <property type="component" value="Unassembled WGS sequence"/>
</dbReference>
<organism evidence="2 3">
    <name type="scientific">Mytilus edulis</name>
    <name type="common">Blue mussel</name>
    <dbReference type="NCBI Taxonomy" id="6550"/>
    <lineage>
        <taxon>Eukaryota</taxon>
        <taxon>Metazoa</taxon>
        <taxon>Spiralia</taxon>
        <taxon>Lophotrochozoa</taxon>
        <taxon>Mollusca</taxon>
        <taxon>Bivalvia</taxon>
        <taxon>Autobranchia</taxon>
        <taxon>Pteriomorphia</taxon>
        <taxon>Mytilida</taxon>
        <taxon>Mytiloidea</taxon>
        <taxon>Mytilidae</taxon>
        <taxon>Mytilinae</taxon>
        <taxon>Mytilus</taxon>
    </lineage>
</organism>
<sequence>MSKTDFLSWDDNLDLDILFGEYTDTDPIVDSDDDFVLATVKQVVIMSEMNIRIDSVFSLNTQDKHSSGSSSDCTKDIENFNSLTEKYCAVNLEKIDLGTKQYVSYRKWMKNHKHCSSICFKKRGDRQCEELNVIDDNRRLTRKRKHELTNTETNQNPHLNKLRTVETTHDKTNYRNTELYNVGNLEGTGKVKNSKSSVKIYHDFFENDTEHGKFALDSIIPSTSLIKGNLKKRLRVRTPKRQHNEQKLDKNDDSKNDISSTIYSGKTHDNTANNEPQIDEPSSHKKIKKEPDIEFETRKNVEQQVFQDLQNPVSEQSFRDICDKIAKTPKAKRASYIEKLRSILDESDINDTAENAATEEDRKSEFKIHDDPKNVDSLNENKIVKSCTKSTLEIDSTKTVAAFQMFNIGGKQFVMQANADQNVESSESQCQSKNIDALNVNASAPTSLYSNVSQRYPVNNNNITLVSLPSQNQTNTINSAQSKPKELHGHLITQSDGKQFFLPLLEGKTTVPSKPDTQTNLNIENTKTKTFQTGGSVISTPGMSGQLQIPNPSLLADVGKGKSGRIQTNMTNILPQFVNQLNRDLKSQVSPQVSSSSKQNIMIPNAVNSQGTLQITNTLNASHQNAGNLSSQGNVNNFEPANQPKLILPVNINGVQQNVLFDMLPDGRLQLSSAVEGQKNTAPGNNEHNKVLGFFSNSNIGNQQQLFPLNQQVTTNQNASFNPNTNFVNHNIPIIQPQISLQQALSNNIKTEKQNILISSSQGHNQSALSNPVQSSLNQSVLVNQQQLNNQGVFNSQTQPIIIGLNGGQLPIMQQGISQMPIINTAIGQNQILNPGLDISTILGQFSNLTNLQLGQNTPTQNLVLLGQLAQPTQSVPNMQTAPSANQLPSASQLLLNIASHKIGQAKTTITGSTANPPIMSTFPQNIPRMTNSNIQMKTATDGKFVKTGNVSNDSKTANIQLKTGKTSSQHITTQRPLRPLAVSSAGKEVDTKSVCSFQTPTTQFKSSQHQYSAPSSACNWSSVQFDKTMVRDFKKDIKSPTTYAINASKDTAMNVSQSKKMNKMAEISTQNSKKELTRSLPVPIFIRTSTGNIMPTSTVKPFIEQGNRPQNVTPAFTPSSSEKTIRTSSATQYIIQPMVQLNNHQNGNTLVKTVIPAQGYAKSPALTTRPQNLTSASPLVTQTVKDLAETHPLLQKSLQSGNYSTSMDVKRSKRKPQVVVRVDPDAIDVDEETSSPEKDYSMFNIRTCSVSTAVTTSITPRIDPTIVERGLRIPDSMLEELRGKNIPNLQKKQNSVETAIQKLMLNKLFLNKHT</sequence>
<evidence type="ECO:0000313" key="2">
    <source>
        <dbReference type="EMBL" id="CAG2202871.1"/>
    </source>
</evidence>
<keyword evidence="3" id="KW-1185">Reference proteome</keyword>
<evidence type="ECO:0000313" key="3">
    <source>
        <dbReference type="Proteomes" id="UP000683360"/>
    </source>
</evidence>
<evidence type="ECO:0000256" key="1">
    <source>
        <dbReference type="SAM" id="MobiDB-lite"/>
    </source>
</evidence>
<feature type="region of interest" description="Disordered" evidence="1">
    <location>
        <begin position="231"/>
        <end position="290"/>
    </location>
</feature>
<accession>A0A8S3RCQ9</accession>
<comment type="caution">
    <text evidence="2">The sequence shown here is derived from an EMBL/GenBank/DDBJ whole genome shotgun (WGS) entry which is preliminary data.</text>
</comment>
<feature type="compositionally biased region" description="Basic and acidic residues" evidence="1">
    <location>
        <begin position="242"/>
        <end position="256"/>
    </location>
</feature>
<proteinExistence type="predicted"/>
<feature type="compositionally biased region" description="Basic and acidic residues" evidence="1">
    <location>
        <begin position="359"/>
        <end position="373"/>
    </location>
</feature>
<dbReference type="EMBL" id="CAJPWZ010000901">
    <property type="protein sequence ID" value="CAG2202871.1"/>
    <property type="molecule type" value="Genomic_DNA"/>
</dbReference>
<feature type="compositionally biased region" description="Basic residues" evidence="1">
    <location>
        <begin position="231"/>
        <end position="241"/>
    </location>
</feature>
<feature type="region of interest" description="Disordered" evidence="1">
    <location>
        <begin position="353"/>
        <end position="373"/>
    </location>
</feature>
<dbReference type="OrthoDB" id="6125327at2759"/>
<name>A0A8S3RCQ9_MYTED</name>
<gene>
    <name evidence="2" type="ORF">MEDL_17386</name>
</gene>
<protein>
    <submittedName>
        <fullName evidence="2">Uncharacterized protein</fullName>
    </submittedName>
</protein>